<reference evidence="2 3" key="1">
    <citation type="submission" date="2021-07" db="EMBL/GenBank/DDBJ databases">
        <authorList>
            <person name="Palmer J.M."/>
        </authorList>
    </citation>
    <scope>NUCLEOTIDE SEQUENCE [LARGE SCALE GENOMIC DNA]</scope>
    <source>
        <strain evidence="2 3">AT_MEX2019</strain>
        <tissue evidence="2">Muscle</tissue>
    </source>
</reference>
<organism evidence="2 3">
    <name type="scientific">Ataeniobius toweri</name>
    <dbReference type="NCBI Taxonomy" id="208326"/>
    <lineage>
        <taxon>Eukaryota</taxon>
        <taxon>Metazoa</taxon>
        <taxon>Chordata</taxon>
        <taxon>Craniata</taxon>
        <taxon>Vertebrata</taxon>
        <taxon>Euteleostomi</taxon>
        <taxon>Actinopterygii</taxon>
        <taxon>Neopterygii</taxon>
        <taxon>Teleostei</taxon>
        <taxon>Neoteleostei</taxon>
        <taxon>Acanthomorphata</taxon>
        <taxon>Ovalentaria</taxon>
        <taxon>Atherinomorphae</taxon>
        <taxon>Cyprinodontiformes</taxon>
        <taxon>Goodeidae</taxon>
        <taxon>Ataeniobius</taxon>
    </lineage>
</organism>
<keyword evidence="1" id="KW-0812">Transmembrane</keyword>
<feature type="non-terminal residue" evidence="2">
    <location>
        <position position="1"/>
    </location>
</feature>
<keyword evidence="1" id="KW-0472">Membrane</keyword>
<evidence type="ECO:0008006" key="4">
    <source>
        <dbReference type="Google" id="ProtNLM"/>
    </source>
</evidence>
<evidence type="ECO:0000313" key="2">
    <source>
        <dbReference type="EMBL" id="MED6257269.1"/>
    </source>
</evidence>
<feature type="transmembrane region" description="Helical" evidence="1">
    <location>
        <begin position="26"/>
        <end position="47"/>
    </location>
</feature>
<comment type="caution">
    <text evidence="2">The sequence shown here is derived from an EMBL/GenBank/DDBJ whole genome shotgun (WGS) entry which is preliminary data.</text>
</comment>
<gene>
    <name evidence="2" type="ORF">ATANTOWER_017312</name>
</gene>
<protein>
    <recommendedName>
        <fullName evidence="4">NADH dehydrogenase subunit 4</fullName>
    </recommendedName>
</protein>
<name>A0ABU7C3R0_9TELE</name>
<dbReference type="Proteomes" id="UP001345963">
    <property type="component" value="Unassembled WGS sequence"/>
</dbReference>
<evidence type="ECO:0000313" key="3">
    <source>
        <dbReference type="Proteomes" id="UP001345963"/>
    </source>
</evidence>
<accession>A0ABU7C3R0</accession>
<evidence type="ECO:0000256" key="1">
    <source>
        <dbReference type="SAM" id="Phobius"/>
    </source>
</evidence>
<keyword evidence="3" id="KW-1185">Reference proteome</keyword>
<sequence>LLLTPVQYSSDYLPPFLIGSTLHFPLFKNSLILIVICWFLPLTTLLFPDEYPRLLVVNPYRLQVVQNTSG</sequence>
<dbReference type="EMBL" id="JAHUTI010079035">
    <property type="protein sequence ID" value="MED6257269.1"/>
    <property type="molecule type" value="Genomic_DNA"/>
</dbReference>
<keyword evidence="1" id="KW-1133">Transmembrane helix</keyword>
<proteinExistence type="predicted"/>